<dbReference type="Proteomes" id="UP000789901">
    <property type="component" value="Unassembled WGS sequence"/>
</dbReference>
<reference evidence="2 3" key="1">
    <citation type="submission" date="2021-06" db="EMBL/GenBank/DDBJ databases">
        <authorList>
            <person name="Kallberg Y."/>
            <person name="Tangrot J."/>
            <person name="Rosling A."/>
        </authorList>
    </citation>
    <scope>NUCLEOTIDE SEQUENCE [LARGE SCALE GENOMIC DNA]</scope>
    <source>
        <strain evidence="2 3">120-4 pot B 10/14</strain>
    </source>
</reference>
<keyword evidence="3" id="KW-1185">Reference proteome</keyword>
<feature type="region of interest" description="Disordered" evidence="1">
    <location>
        <begin position="1"/>
        <end position="28"/>
    </location>
</feature>
<gene>
    <name evidence="2" type="ORF">GMARGA_LOCUS5115</name>
</gene>
<sequence length="60" mass="6787">KLVHSDLHPGNILHAPEATRRSHTKPSDSYSLGIVMTKILIGRRTFDRIPFSSDPVSNYR</sequence>
<evidence type="ECO:0000313" key="2">
    <source>
        <dbReference type="EMBL" id="CAG8563100.1"/>
    </source>
</evidence>
<proteinExistence type="predicted"/>
<organism evidence="2 3">
    <name type="scientific">Gigaspora margarita</name>
    <dbReference type="NCBI Taxonomy" id="4874"/>
    <lineage>
        <taxon>Eukaryota</taxon>
        <taxon>Fungi</taxon>
        <taxon>Fungi incertae sedis</taxon>
        <taxon>Mucoromycota</taxon>
        <taxon>Glomeromycotina</taxon>
        <taxon>Glomeromycetes</taxon>
        <taxon>Diversisporales</taxon>
        <taxon>Gigasporaceae</taxon>
        <taxon>Gigaspora</taxon>
    </lineage>
</organism>
<dbReference type="Gene3D" id="1.10.510.10">
    <property type="entry name" value="Transferase(Phosphotransferase) domain 1"/>
    <property type="match status" value="1"/>
</dbReference>
<name>A0ABN7UCK1_GIGMA</name>
<evidence type="ECO:0000256" key="1">
    <source>
        <dbReference type="SAM" id="MobiDB-lite"/>
    </source>
</evidence>
<dbReference type="EMBL" id="CAJVQB010002130">
    <property type="protein sequence ID" value="CAG8563100.1"/>
    <property type="molecule type" value="Genomic_DNA"/>
</dbReference>
<dbReference type="SUPFAM" id="SSF56112">
    <property type="entry name" value="Protein kinase-like (PK-like)"/>
    <property type="match status" value="1"/>
</dbReference>
<protein>
    <submittedName>
        <fullName evidence="2">45763_t:CDS:1</fullName>
    </submittedName>
</protein>
<feature type="non-terminal residue" evidence="2">
    <location>
        <position position="1"/>
    </location>
</feature>
<comment type="caution">
    <text evidence="2">The sequence shown here is derived from an EMBL/GenBank/DDBJ whole genome shotgun (WGS) entry which is preliminary data.</text>
</comment>
<evidence type="ECO:0000313" key="3">
    <source>
        <dbReference type="Proteomes" id="UP000789901"/>
    </source>
</evidence>
<accession>A0ABN7UCK1</accession>
<dbReference type="InterPro" id="IPR011009">
    <property type="entry name" value="Kinase-like_dom_sf"/>
</dbReference>